<dbReference type="PANTHER" id="PTHR10121">
    <property type="entry name" value="COATOMER SUBUNIT DELTA"/>
    <property type="match status" value="1"/>
</dbReference>
<keyword evidence="3 10" id="KW-0813">Transport</keyword>
<dbReference type="Gene3D" id="3.30.450.60">
    <property type="match status" value="1"/>
</dbReference>
<evidence type="ECO:0000256" key="10">
    <source>
        <dbReference type="RuleBase" id="RU364018"/>
    </source>
</evidence>
<keyword evidence="15" id="KW-1185">Reference proteome</keyword>
<evidence type="ECO:0000256" key="9">
    <source>
        <dbReference type="ARBA" id="ARBA00023329"/>
    </source>
</evidence>
<organism evidence="14 15">
    <name type="scientific">Taphrina deformans (strain PYCC 5710 / ATCC 11124 / CBS 356.35 / IMI 108563 / JCM 9778 / NBRC 8474)</name>
    <name type="common">Peach leaf curl fungus</name>
    <name type="synonym">Lalaria deformans</name>
    <dbReference type="NCBI Taxonomy" id="1097556"/>
    <lineage>
        <taxon>Eukaryota</taxon>
        <taxon>Fungi</taxon>
        <taxon>Dikarya</taxon>
        <taxon>Ascomycota</taxon>
        <taxon>Taphrinomycotina</taxon>
        <taxon>Taphrinomycetes</taxon>
        <taxon>Taphrinales</taxon>
        <taxon>Taphrinaceae</taxon>
        <taxon>Taphrina</taxon>
    </lineage>
</organism>
<keyword evidence="8 10" id="KW-0472">Membrane</keyword>
<dbReference type="CDD" id="cd09254">
    <property type="entry name" value="AP_delta-COPI_MHD"/>
    <property type="match status" value="1"/>
</dbReference>
<protein>
    <recommendedName>
        <fullName evidence="10">Coatomer subunit delta</fullName>
    </recommendedName>
</protein>
<dbReference type="GO" id="GO:0051645">
    <property type="term" value="P:Golgi localization"/>
    <property type="evidence" value="ECO:0007669"/>
    <property type="project" value="TreeGrafter"/>
</dbReference>
<evidence type="ECO:0000256" key="4">
    <source>
        <dbReference type="ARBA" id="ARBA00022490"/>
    </source>
</evidence>
<dbReference type="SUPFAM" id="SSF64356">
    <property type="entry name" value="SNARE-like"/>
    <property type="match status" value="1"/>
</dbReference>
<evidence type="ECO:0000256" key="8">
    <source>
        <dbReference type="ARBA" id="ARBA00023136"/>
    </source>
</evidence>
<dbReference type="InterPro" id="IPR027059">
    <property type="entry name" value="Coatomer_dsu"/>
</dbReference>
<dbReference type="GO" id="GO:0000139">
    <property type="term" value="C:Golgi membrane"/>
    <property type="evidence" value="ECO:0007669"/>
    <property type="project" value="UniProtKB-SubCell"/>
</dbReference>
<dbReference type="Gene3D" id="2.60.40.1170">
    <property type="entry name" value="Mu homology domain, subdomain B"/>
    <property type="match status" value="2"/>
</dbReference>
<dbReference type="VEuPathDB" id="FungiDB:TAPDE_000753"/>
<keyword evidence="9 10" id="KW-0968">Cytoplasmic vesicle</keyword>
<evidence type="ECO:0000256" key="5">
    <source>
        <dbReference type="ARBA" id="ARBA00022892"/>
    </source>
</evidence>
<dbReference type="SUPFAM" id="SSF49447">
    <property type="entry name" value="Second domain of Mu2 adaptin subunit (ap50) of ap2 adaptor"/>
    <property type="match status" value="1"/>
</dbReference>
<dbReference type="GO" id="GO:0015031">
    <property type="term" value="P:protein transport"/>
    <property type="evidence" value="ECO:0007669"/>
    <property type="project" value="UniProtKB-KW"/>
</dbReference>
<evidence type="ECO:0000256" key="3">
    <source>
        <dbReference type="ARBA" id="ARBA00022448"/>
    </source>
</evidence>
<dbReference type="Proteomes" id="UP000013776">
    <property type="component" value="Unassembled WGS sequence"/>
</dbReference>
<comment type="subcellular location">
    <subcellularLocation>
        <location evidence="10 11">Cytoplasm</location>
    </subcellularLocation>
    <subcellularLocation>
        <location evidence="10 11">Cytoplasmic vesicle</location>
        <location evidence="10 11">COPI-coated vesicle membrane</location>
        <topology evidence="10 11">Peripheral membrane protein</topology>
        <orientation evidence="10 11">Cytoplasmic side</orientation>
    </subcellularLocation>
    <subcellularLocation>
        <location evidence="10 11">Golgi apparatus membrane</location>
        <topology evidence="10 11">Peripheral membrane protein</topology>
        <orientation evidence="10 11">Cytoplasmic side</orientation>
    </subcellularLocation>
</comment>
<keyword evidence="5 10" id="KW-0931">ER-Golgi transport</keyword>
<dbReference type="Pfam" id="PF00928">
    <property type="entry name" value="Adap_comp_sub"/>
    <property type="match status" value="1"/>
</dbReference>
<comment type="similarity">
    <text evidence="1 10">Belongs to the adaptor complexes medium subunit family. Delta-COP subfamily.</text>
</comment>
<dbReference type="eggNOG" id="KOG2635">
    <property type="taxonomic scope" value="Eukaryota"/>
</dbReference>
<gene>
    <name evidence="14" type="ORF">TAPDE_000753</name>
</gene>
<feature type="region of interest" description="Disordered" evidence="12">
    <location>
        <begin position="160"/>
        <end position="211"/>
    </location>
</feature>
<evidence type="ECO:0000256" key="7">
    <source>
        <dbReference type="ARBA" id="ARBA00023034"/>
    </source>
</evidence>
<dbReference type="GO" id="GO:0006888">
    <property type="term" value="P:endoplasmic reticulum to Golgi vesicle-mediated transport"/>
    <property type="evidence" value="ECO:0007669"/>
    <property type="project" value="TreeGrafter"/>
</dbReference>
<evidence type="ECO:0000259" key="13">
    <source>
        <dbReference type="PROSITE" id="PS51072"/>
    </source>
</evidence>
<sequence>MVVLAASICTRGGKAVLSRQFRDMPKCNDKSSRVEALLSSFPRLTNTGTQHTTVETDNVRYVYQPLEELYMVLITNRQSNILQDISTLHLFAQIVTSTCRNCNEAEILRHAFELLGAFDEVCCLGYRENLTLPQIKNFLEMDSHEEKIQEIIEKNKELEANEERKRRAKQLDQQRKELQKRGAGANSSFNTGGYSAVSSRPTYNESPSIASQPAFESKLTKAASAPRGKGMALGKKSKQSDLFEAVRGEAEASPLISAPETPAYEEPPTKQAAVDTESIHVKITEHLSAKANRDGGIESMDVKGDLTLLISDRDQGKAKILCDLDNALPGVQMKTHPKVDKSAWSSNSTIALGDVTKSFPIDTSIGVVRWNSKQVPSDFNLPVTLTCWPNVGNGTCDVTVEFEHTGDRPVKNVVVSIPLLNDQDPQIGDSTVAESQVSVHSSTSNLEWSIPTISSDESSGSLEFTCSADDADEFFPITITYEQESPLCGLDVADVVAASGGEGGVQFSKELIITGTIQVV</sequence>
<dbReference type="CDD" id="cd14830">
    <property type="entry name" value="Delta_COP_N"/>
    <property type="match status" value="1"/>
</dbReference>
<dbReference type="AlphaFoldDB" id="R4X7I8"/>
<dbReference type="STRING" id="1097556.R4X7I8"/>
<proteinExistence type="inferred from homology"/>
<evidence type="ECO:0000256" key="11">
    <source>
        <dbReference type="RuleBase" id="RU366052"/>
    </source>
</evidence>
<name>R4X7I8_TAPDE</name>
<feature type="region of interest" description="Disordered" evidence="12">
    <location>
        <begin position="251"/>
        <end position="272"/>
    </location>
</feature>
<evidence type="ECO:0000256" key="1">
    <source>
        <dbReference type="ARBA" id="ARBA00010516"/>
    </source>
</evidence>
<evidence type="ECO:0000256" key="12">
    <source>
        <dbReference type="SAM" id="MobiDB-lite"/>
    </source>
</evidence>
<comment type="subunit">
    <text evidence="2 10">Oligomeric complex that consists of at least the alpha, beta, beta', gamma, delta, epsilon and zeta subunits.</text>
</comment>
<dbReference type="InterPro" id="IPR011012">
    <property type="entry name" value="Longin-like_dom_sf"/>
</dbReference>
<feature type="compositionally biased region" description="Basic and acidic residues" evidence="12">
    <location>
        <begin position="160"/>
        <end position="180"/>
    </location>
</feature>
<feature type="domain" description="MHD" evidence="13">
    <location>
        <begin position="276"/>
        <end position="520"/>
    </location>
</feature>
<evidence type="ECO:0000256" key="6">
    <source>
        <dbReference type="ARBA" id="ARBA00022927"/>
    </source>
</evidence>
<evidence type="ECO:0000256" key="2">
    <source>
        <dbReference type="ARBA" id="ARBA00011775"/>
    </source>
</evidence>
<evidence type="ECO:0000313" key="14">
    <source>
        <dbReference type="EMBL" id="CCG81068.1"/>
    </source>
</evidence>
<keyword evidence="7 10" id="KW-0333">Golgi apparatus</keyword>
<dbReference type="EMBL" id="CAHR02000023">
    <property type="protein sequence ID" value="CCG81068.1"/>
    <property type="molecule type" value="Genomic_DNA"/>
</dbReference>
<dbReference type="GO" id="GO:0030126">
    <property type="term" value="C:COPI vesicle coat"/>
    <property type="evidence" value="ECO:0007669"/>
    <property type="project" value="UniProtKB-UniRule"/>
</dbReference>
<dbReference type="GO" id="GO:0006890">
    <property type="term" value="P:retrograde vesicle-mediated transport, Golgi to endoplasmic reticulum"/>
    <property type="evidence" value="ECO:0007669"/>
    <property type="project" value="UniProtKB-UniRule"/>
</dbReference>
<keyword evidence="4 10" id="KW-0963">Cytoplasm</keyword>
<dbReference type="OrthoDB" id="10266042at2759"/>
<dbReference type="InterPro" id="IPR028565">
    <property type="entry name" value="MHD"/>
</dbReference>
<reference evidence="14 15" key="1">
    <citation type="journal article" date="2013" name="MBio">
        <title>Genome sequencing of the plant pathogen Taphrina deformans, the causal agent of peach leaf curl.</title>
        <authorList>
            <person name="Cisse O.H."/>
            <person name="Almeida J.M.G.C.F."/>
            <person name="Fonseca A."/>
            <person name="Kumar A.A."/>
            <person name="Salojaervi J."/>
            <person name="Overmyer K."/>
            <person name="Hauser P.M."/>
            <person name="Pagni M."/>
        </authorList>
    </citation>
    <scope>NUCLEOTIDE SEQUENCE [LARGE SCALE GENOMIC DNA]</scope>
    <source>
        <strain evidence="15">PYCC 5710 / ATCC 11124 / CBS 356.35 / IMI 108563 / JCM 9778 / NBRC 8474</strain>
    </source>
</reference>
<keyword evidence="6 10" id="KW-0653">Protein transport</keyword>
<comment type="function">
    <text evidence="10">The coatomer is a cytosolic protein complex that binds to dilysine motifs and reversibly associates with Golgi non-clathrin-coated vesicles, which further mediate biosynthetic protein transport from the ER, via the Golgi up to the trans Golgi network. Coatomer complex is required for budding from Golgi membranes, and is essential for the retrograde Golgi-to-ER transport of dilysine-tagged proteins.</text>
</comment>
<comment type="caution">
    <text evidence="14">The sequence shown here is derived from an EMBL/GenBank/DDBJ whole genome shotgun (WGS) entry which is preliminary data.</text>
</comment>
<feature type="region of interest" description="Disordered" evidence="12">
    <location>
        <begin position="220"/>
        <end position="239"/>
    </location>
</feature>
<dbReference type="PROSITE" id="PS51072">
    <property type="entry name" value="MHD"/>
    <property type="match status" value="1"/>
</dbReference>
<dbReference type="FunFam" id="3.30.450.60:FF:000003">
    <property type="entry name" value="Coatomer subunit delta"/>
    <property type="match status" value="1"/>
</dbReference>
<dbReference type="InterPro" id="IPR036168">
    <property type="entry name" value="AP2_Mu_C_sf"/>
</dbReference>
<evidence type="ECO:0000313" key="15">
    <source>
        <dbReference type="Proteomes" id="UP000013776"/>
    </source>
</evidence>
<dbReference type="PANTHER" id="PTHR10121:SF0">
    <property type="entry name" value="COATOMER SUBUNIT DELTA"/>
    <property type="match status" value="1"/>
</dbReference>
<feature type="compositionally biased region" description="Polar residues" evidence="12">
    <location>
        <begin position="185"/>
        <end position="211"/>
    </location>
</feature>
<accession>R4X7I8</accession>